<dbReference type="GO" id="GO:0004347">
    <property type="term" value="F:glucose-6-phosphate isomerase activity"/>
    <property type="evidence" value="ECO:0007669"/>
    <property type="project" value="InterPro"/>
</dbReference>
<dbReference type="SUPFAM" id="SSF53697">
    <property type="entry name" value="SIS domain"/>
    <property type="match status" value="1"/>
</dbReference>
<sequence>MGIQLDLDHPTLFHEVDGENMLAWIDGLPAQLESAYRAGLSLPLPENRIYRAIILTGVGGSVMAGDLFASYAAGLCPLPIFVHRDYDLPAWAKGGQILVVGMSLSGNAEETLAALEAARRNGCAVMAFTRGGQLLELAEKNTIPIWRVEFAGPPRASVGWFFGLLLALFFRLGLIPDPARDLMATIEAMQAQQMQIGSEVPTRQNSAKRLAGQVVERWVSVFGSGSLAVVARRWKSQLGELAKTWAQFDVLPEADYNTVEGVANPPDLVPKAYAIFLHGSRDHPRNQLRTQLTQRTLMLEGIPTDIISARGDSAMEQMWTALHYGDYFAYYLAMIYGADPNPVDRIQSIQADLAA</sequence>
<dbReference type="Proteomes" id="UP000055060">
    <property type="component" value="Unassembled WGS sequence"/>
</dbReference>
<dbReference type="RefSeq" id="WP_075073572.1">
    <property type="nucleotide sequence ID" value="NZ_DF967972.1"/>
</dbReference>
<dbReference type="Pfam" id="PF10432">
    <property type="entry name" value="bact-PGI_C"/>
    <property type="match status" value="1"/>
</dbReference>
<evidence type="ECO:0000313" key="5">
    <source>
        <dbReference type="Proteomes" id="UP000055060"/>
    </source>
</evidence>
<gene>
    <name evidence="4" type="ORF">LARV_02068</name>
</gene>
<dbReference type="CDD" id="cd05637">
    <property type="entry name" value="SIS_PGI_PMI_2"/>
    <property type="match status" value="1"/>
</dbReference>
<reference evidence="4" key="1">
    <citation type="submission" date="2015-07" db="EMBL/GenBank/DDBJ databases">
        <title>Draft Genome Sequences of Anaerolinea thermolimosa IMO-1, Bellilinea caldifistulae GOMI-1, Leptolinea tardivitalis YMTK-2, Levilinea saccharolytica KIBI-1,Longilinea arvoryzae KOME-1, Previously Described as Members of the Anaerolineaceae (Chloroflexi).</title>
        <authorList>
            <person name="Sekiguchi Y."/>
            <person name="Ohashi A."/>
            <person name="Matsuura N."/>
            <person name="Tourlousse M.D."/>
        </authorList>
    </citation>
    <scope>NUCLEOTIDE SEQUENCE [LARGE SCALE GENOMIC DNA]</scope>
    <source>
        <strain evidence="4">KOME-1</strain>
    </source>
</reference>
<dbReference type="GO" id="GO:1901135">
    <property type="term" value="P:carbohydrate derivative metabolic process"/>
    <property type="evidence" value="ECO:0007669"/>
    <property type="project" value="InterPro"/>
</dbReference>
<organism evidence="4">
    <name type="scientific">Longilinea arvoryzae</name>
    <dbReference type="NCBI Taxonomy" id="360412"/>
    <lineage>
        <taxon>Bacteria</taxon>
        <taxon>Bacillati</taxon>
        <taxon>Chloroflexota</taxon>
        <taxon>Anaerolineae</taxon>
        <taxon>Anaerolineales</taxon>
        <taxon>Anaerolineaceae</taxon>
        <taxon>Longilinea</taxon>
    </lineage>
</organism>
<dbReference type="AlphaFoldDB" id="A0A0S7BA69"/>
<evidence type="ECO:0000313" key="4">
    <source>
        <dbReference type="EMBL" id="GAP14302.1"/>
    </source>
</evidence>
<feature type="domain" description="SIS" evidence="3">
    <location>
        <begin position="32"/>
        <end position="178"/>
    </location>
</feature>
<comment type="similarity">
    <text evidence="1">Belongs to the PGI/PMI family.</text>
</comment>
<dbReference type="GO" id="GO:0004476">
    <property type="term" value="F:mannose-6-phosphate isomerase activity"/>
    <property type="evidence" value="ECO:0007669"/>
    <property type="project" value="InterPro"/>
</dbReference>
<evidence type="ECO:0000256" key="2">
    <source>
        <dbReference type="ARBA" id="ARBA00023235"/>
    </source>
</evidence>
<dbReference type="GO" id="GO:0005975">
    <property type="term" value="P:carbohydrate metabolic process"/>
    <property type="evidence" value="ECO:0007669"/>
    <property type="project" value="InterPro"/>
</dbReference>
<keyword evidence="5" id="KW-1185">Reference proteome</keyword>
<dbReference type="InterPro" id="IPR019490">
    <property type="entry name" value="Glu6P/Mann6P_isomerase_C"/>
</dbReference>
<dbReference type="Gene3D" id="3.40.50.10490">
    <property type="entry name" value="Glucose-6-phosphate isomerase like protein, domain 1"/>
    <property type="match status" value="2"/>
</dbReference>
<dbReference type="InterPro" id="IPR001347">
    <property type="entry name" value="SIS_dom"/>
</dbReference>
<name>A0A0S7BA69_9CHLR</name>
<accession>A0A0S7BA69</accession>
<proteinExistence type="inferred from homology"/>
<evidence type="ECO:0000256" key="1">
    <source>
        <dbReference type="ARBA" id="ARBA00010523"/>
    </source>
</evidence>
<dbReference type="GO" id="GO:0097367">
    <property type="term" value="F:carbohydrate derivative binding"/>
    <property type="evidence" value="ECO:0007669"/>
    <property type="project" value="InterPro"/>
</dbReference>
<dbReference type="PROSITE" id="PS51464">
    <property type="entry name" value="SIS"/>
    <property type="match status" value="1"/>
</dbReference>
<dbReference type="InterPro" id="IPR046348">
    <property type="entry name" value="SIS_dom_sf"/>
</dbReference>
<dbReference type="EMBL" id="DF967972">
    <property type="protein sequence ID" value="GAP14302.1"/>
    <property type="molecule type" value="Genomic_DNA"/>
</dbReference>
<dbReference type="STRING" id="360412.LARV_02068"/>
<keyword evidence="2 4" id="KW-0413">Isomerase</keyword>
<protein>
    <submittedName>
        <fullName evidence="4">Bifunctional phosphoglucose/phosphomannose isomerase</fullName>
    </submittedName>
</protein>
<evidence type="ECO:0000259" key="3">
    <source>
        <dbReference type="PROSITE" id="PS51464"/>
    </source>
</evidence>